<dbReference type="EMBL" id="FNFP01000003">
    <property type="protein sequence ID" value="SDK69040.1"/>
    <property type="molecule type" value="Genomic_DNA"/>
</dbReference>
<sequence length="308" mass="33892">MEENQRIKKVYFLLCIAVVSVSFSVIFIRNTSAPSNIIAMYRMLITFLLFVPAVLMKGKEELKKIESRDFALCCLSGGFLALHFITWITSLQYTTVASSTVLVGLQPIFTATIGYIIFREKLSKKSMTGMILAIIGSSIMGIFDFQTGGDHLYGDMLALLGGFFGALYIIIGRGVRKKVSTLTYGFIVYGICTLLLVIINLLLKLPLTGYSYRDYGLFLGMAIVCTIGGHTIFNWSLKYIEANKVSTAMLGEPIGATTLAMLLLKEVPTPWQIVSGSLILTGLYIFMSNAVKEHRLKIPASGDIPNQG</sequence>
<feature type="transmembrane region" description="Helical" evidence="2">
    <location>
        <begin position="40"/>
        <end position="58"/>
    </location>
</feature>
<evidence type="ECO:0000313" key="4">
    <source>
        <dbReference type="EMBL" id="SDK69040.1"/>
    </source>
</evidence>
<dbReference type="InterPro" id="IPR037185">
    <property type="entry name" value="EmrE-like"/>
</dbReference>
<protein>
    <submittedName>
        <fullName evidence="4">Permease of the drug/metabolite transporter (DMT) superfamily</fullName>
    </submittedName>
</protein>
<feature type="transmembrane region" description="Helical" evidence="2">
    <location>
        <begin position="96"/>
        <end position="118"/>
    </location>
</feature>
<proteinExistence type="inferred from homology"/>
<name>A0A1G9DYZ2_9FIRM</name>
<feature type="domain" description="EamA" evidence="3">
    <location>
        <begin position="153"/>
        <end position="286"/>
    </location>
</feature>
<feature type="domain" description="EamA" evidence="3">
    <location>
        <begin position="10"/>
        <end position="140"/>
    </location>
</feature>
<keyword evidence="2" id="KW-0472">Membrane</keyword>
<organism evidence="4 5">
    <name type="scientific">Natronincola ferrireducens</name>
    <dbReference type="NCBI Taxonomy" id="393762"/>
    <lineage>
        <taxon>Bacteria</taxon>
        <taxon>Bacillati</taxon>
        <taxon>Bacillota</taxon>
        <taxon>Clostridia</taxon>
        <taxon>Peptostreptococcales</taxon>
        <taxon>Natronincolaceae</taxon>
        <taxon>Natronincola</taxon>
    </lineage>
</organism>
<feature type="transmembrane region" description="Helical" evidence="2">
    <location>
        <begin position="152"/>
        <end position="171"/>
    </location>
</feature>
<feature type="transmembrane region" description="Helical" evidence="2">
    <location>
        <begin position="70"/>
        <end position="90"/>
    </location>
</feature>
<keyword evidence="2" id="KW-0812">Transmembrane</keyword>
<dbReference type="PANTHER" id="PTHR22911:SF76">
    <property type="entry name" value="EAMA DOMAIN-CONTAINING PROTEIN"/>
    <property type="match status" value="1"/>
</dbReference>
<keyword evidence="2" id="KW-1133">Transmembrane helix</keyword>
<dbReference type="OrthoDB" id="9790852at2"/>
<dbReference type="PANTHER" id="PTHR22911">
    <property type="entry name" value="ACYL-MALONYL CONDENSING ENZYME-RELATED"/>
    <property type="match status" value="1"/>
</dbReference>
<comment type="similarity">
    <text evidence="1">Belongs to the EamA transporter family.</text>
</comment>
<feature type="transmembrane region" description="Helical" evidence="2">
    <location>
        <begin position="10"/>
        <end position="28"/>
    </location>
</feature>
<gene>
    <name evidence="4" type="ORF">SAMN05660472_01780</name>
</gene>
<dbReference type="InterPro" id="IPR000620">
    <property type="entry name" value="EamA_dom"/>
</dbReference>
<evidence type="ECO:0000259" key="3">
    <source>
        <dbReference type="Pfam" id="PF00892"/>
    </source>
</evidence>
<feature type="transmembrane region" description="Helical" evidence="2">
    <location>
        <begin position="215"/>
        <end position="233"/>
    </location>
</feature>
<evidence type="ECO:0000256" key="1">
    <source>
        <dbReference type="ARBA" id="ARBA00007362"/>
    </source>
</evidence>
<dbReference type="STRING" id="393762.SAMN05660472_01780"/>
<reference evidence="4 5" key="1">
    <citation type="submission" date="2016-10" db="EMBL/GenBank/DDBJ databases">
        <authorList>
            <person name="de Groot N.N."/>
        </authorList>
    </citation>
    <scope>NUCLEOTIDE SEQUENCE [LARGE SCALE GENOMIC DNA]</scope>
    <source>
        <strain evidence="4 5">DSM 18346</strain>
    </source>
</reference>
<keyword evidence="5" id="KW-1185">Reference proteome</keyword>
<feature type="transmembrane region" description="Helical" evidence="2">
    <location>
        <begin position="130"/>
        <end position="146"/>
    </location>
</feature>
<dbReference type="GO" id="GO:0016020">
    <property type="term" value="C:membrane"/>
    <property type="evidence" value="ECO:0007669"/>
    <property type="project" value="InterPro"/>
</dbReference>
<dbReference type="SUPFAM" id="SSF103481">
    <property type="entry name" value="Multidrug resistance efflux transporter EmrE"/>
    <property type="match status" value="2"/>
</dbReference>
<evidence type="ECO:0000256" key="2">
    <source>
        <dbReference type="SAM" id="Phobius"/>
    </source>
</evidence>
<evidence type="ECO:0000313" key="5">
    <source>
        <dbReference type="Proteomes" id="UP000198718"/>
    </source>
</evidence>
<dbReference type="Proteomes" id="UP000198718">
    <property type="component" value="Unassembled WGS sequence"/>
</dbReference>
<dbReference type="Pfam" id="PF00892">
    <property type="entry name" value="EamA"/>
    <property type="match status" value="2"/>
</dbReference>
<dbReference type="RefSeq" id="WP_090553355.1">
    <property type="nucleotide sequence ID" value="NZ_FNFP01000003.1"/>
</dbReference>
<dbReference type="AlphaFoldDB" id="A0A1G9DYZ2"/>
<accession>A0A1G9DYZ2</accession>
<feature type="transmembrane region" description="Helical" evidence="2">
    <location>
        <begin position="183"/>
        <end position="203"/>
    </location>
</feature>